<protein>
    <recommendedName>
        <fullName evidence="6">Zinc-ribbon domain-containing protein</fullName>
    </recommendedName>
</protein>
<evidence type="ECO:0000259" key="3">
    <source>
        <dbReference type="Pfam" id="PF22910"/>
    </source>
</evidence>
<dbReference type="GO" id="GO:1900150">
    <property type="term" value="P:regulation of defense response to fungus"/>
    <property type="evidence" value="ECO:0007669"/>
    <property type="project" value="InterPro"/>
</dbReference>
<feature type="region of interest" description="Disordered" evidence="1">
    <location>
        <begin position="702"/>
        <end position="721"/>
    </location>
</feature>
<evidence type="ECO:0008006" key="6">
    <source>
        <dbReference type="Google" id="ProtNLM"/>
    </source>
</evidence>
<dbReference type="Pfam" id="PF11331">
    <property type="entry name" value="Zn_ribbon_12"/>
    <property type="match status" value="1"/>
</dbReference>
<evidence type="ECO:0000313" key="5">
    <source>
        <dbReference type="Proteomes" id="UP001159364"/>
    </source>
</evidence>
<dbReference type="InterPro" id="IPR055126">
    <property type="entry name" value="EDR4-like_N"/>
</dbReference>
<dbReference type="InterPro" id="IPR021480">
    <property type="entry name" value="Zinc_ribbon_12"/>
</dbReference>
<feature type="compositionally biased region" description="Polar residues" evidence="1">
    <location>
        <begin position="763"/>
        <end position="778"/>
    </location>
</feature>
<comment type="caution">
    <text evidence="4">The sequence shown here is derived from an EMBL/GenBank/DDBJ whole genome shotgun (WGS) entry which is preliminary data.</text>
</comment>
<dbReference type="InterPro" id="IPR040244">
    <property type="entry name" value="EDR4-like"/>
</dbReference>
<accession>A0AAV8TBL1</accession>
<dbReference type="EMBL" id="JAIWQS010000005">
    <property type="protein sequence ID" value="KAJ8764038.1"/>
    <property type="molecule type" value="Genomic_DNA"/>
</dbReference>
<dbReference type="AlphaFoldDB" id="A0AAV8TBL1"/>
<dbReference type="Pfam" id="PF22910">
    <property type="entry name" value="EDR4-like_1st"/>
    <property type="match status" value="1"/>
</dbReference>
<feature type="region of interest" description="Disordered" evidence="1">
    <location>
        <begin position="236"/>
        <end position="287"/>
    </location>
</feature>
<feature type="compositionally biased region" description="Basic residues" evidence="1">
    <location>
        <begin position="351"/>
        <end position="364"/>
    </location>
</feature>
<reference evidence="4 5" key="1">
    <citation type="submission" date="2021-09" db="EMBL/GenBank/DDBJ databases">
        <title>Genomic insights and catalytic innovation underlie evolution of tropane alkaloids biosynthesis.</title>
        <authorList>
            <person name="Wang Y.-J."/>
            <person name="Tian T."/>
            <person name="Huang J.-P."/>
            <person name="Huang S.-X."/>
        </authorList>
    </citation>
    <scope>NUCLEOTIDE SEQUENCE [LARGE SCALE GENOMIC DNA]</scope>
    <source>
        <strain evidence="4">KIB-2018</strain>
        <tissue evidence="4">Leaf</tissue>
    </source>
</reference>
<feature type="domain" description="Probable zinc-ribbon" evidence="2">
    <location>
        <begin position="643"/>
        <end position="687"/>
    </location>
</feature>
<feature type="region of interest" description="Disordered" evidence="1">
    <location>
        <begin position="165"/>
        <end position="190"/>
    </location>
</feature>
<evidence type="ECO:0000256" key="1">
    <source>
        <dbReference type="SAM" id="MobiDB-lite"/>
    </source>
</evidence>
<dbReference type="PANTHER" id="PTHR31105:SF38">
    <property type="entry name" value="PROTEIN ENHANCED DISEASE RESISTANCE 4"/>
    <property type="match status" value="1"/>
</dbReference>
<proteinExistence type="predicted"/>
<evidence type="ECO:0000259" key="2">
    <source>
        <dbReference type="Pfam" id="PF11331"/>
    </source>
</evidence>
<feature type="compositionally biased region" description="Polar residues" evidence="1">
    <location>
        <begin position="257"/>
        <end position="270"/>
    </location>
</feature>
<feature type="compositionally biased region" description="Basic and acidic residues" evidence="1">
    <location>
        <begin position="366"/>
        <end position="377"/>
    </location>
</feature>
<dbReference type="Proteomes" id="UP001159364">
    <property type="component" value="Linkage Group LG05"/>
</dbReference>
<feature type="compositionally biased region" description="Polar residues" evidence="1">
    <location>
        <begin position="171"/>
        <end position="183"/>
    </location>
</feature>
<sequence>MITAGTAKIRLVKCPNCRLILPELPDIPVYECGGCGKRLQAKGVRNKAKRSLELQEIGKDAPQNDNFGCAYEDKESTSSSHEAVLHYSEECSLDHTNSNKQMKSDSWDTEQLSSVNLTDEDQNNRSVQDEAAYLSDRELGSSNLSNEDHNESDKSKHQICDNLVPGVANLSKGSPTNRNQQNKPLGCNSEEPSIANEVYLSKEPAYHGGEEIVLFGSDNSAEFNEECLPSAGEKALVESDDNSDSHFRKPHREKSADTNASNRTAGTSIPSEILFDSPNGQLKHPEESTHHVFGGVRSPDTFEATDFVNPSSELSGTLVDLSKSPTTKSSRAYYDDGISSCEGTDDQLSSQHKHSYRRTHRPARHAASDETLRREKKLESDTLQRQIMLRNYPSYLSQKTQNDRDPVRLRHPVANWRRLQVGDGQSKLPLCQGNMAADYEAGGPSNRLDNEVHSSSYDRLACTEQEKLTLLRIVHELQDQLTRVSFSNEKTNRGLSIRTAQDYNVGECPAEEIFYNCYGYAPRVRELNNWPLQNKHWRIPFSAEAINIRRQIDHSLCCCPNEWQRSAQVPPSGSRSNRGSCSLHPNTNLYRSSSSSHLRHMNPELAYYSRRVNSGNQNHTDHEVKKYLREKHYSAKRYIRPMAGGAPFVTCPHCRSLLHLPSDFLLIKRRCHRVICCTCSKTLKFTLVDGSQLVPYMASIEAPPPSEVDDANSATTTVTRRRRRRRILGESDNQLAEIVSCSDDGLTVCKSNSTATRDKESISHSSFNDIPTQKNVPQNKHKHAAGTVSRKGPPEQRQTGGSPLHQLMGYSSPRHVIYGGAGPSGVGVDAQRST</sequence>
<organism evidence="4 5">
    <name type="scientific">Erythroxylum novogranatense</name>
    <dbReference type="NCBI Taxonomy" id="1862640"/>
    <lineage>
        <taxon>Eukaryota</taxon>
        <taxon>Viridiplantae</taxon>
        <taxon>Streptophyta</taxon>
        <taxon>Embryophyta</taxon>
        <taxon>Tracheophyta</taxon>
        <taxon>Spermatophyta</taxon>
        <taxon>Magnoliopsida</taxon>
        <taxon>eudicotyledons</taxon>
        <taxon>Gunneridae</taxon>
        <taxon>Pentapetalae</taxon>
        <taxon>rosids</taxon>
        <taxon>fabids</taxon>
        <taxon>Malpighiales</taxon>
        <taxon>Erythroxylaceae</taxon>
        <taxon>Erythroxylum</taxon>
    </lineage>
</organism>
<feature type="region of interest" description="Disordered" evidence="1">
    <location>
        <begin position="752"/>
        <end position="809"/>
    </location>
</feature>
<evidence type="ECO:0000313" key="4">
    <source>
        <dbReference type="EMBL" id="KAJ8764038.1"/>
    </source>
</evidence>
<feature type="domain" description="Enhanced disease resistance 4-like N-terminal" evidence="3">
    <location>
        <begin position="8"/>
        <end position="41"/>
    </location>
</feature>
<feature type="region of interest" description="Disordered" evidence="1">
    <location>
        <begin position="339"/>
        <end position="377"/>
    </location>
</feature>
<name>A0AAV8TBL1_9ROSI</name>
<keyword evidence="5" id="KW-1185">Reference proteome</keyword>
<gene>
    <name evidence="4" type="ORF">K2173_004928</name>
</gene>
<dbReference type="PANTHER" id="PTHR31105">
    <property type="entry name" value="EXTRA-LARGE G-PROTEIN-LIKE"/>
    <property type="match status" value="1"/>
</dbReference>